<evidence type="ECO:0000313" key="2">
    <source>
        <dbReference type="EMBL" id="KAK0617017.1"/>
    </source>
</evidence>
<protein>
    <submittedName>
        <fullName evidence="2">Uncharacterized protein</fullName>
    </submittedName>
</protein>
<dbReference type="AlphaFoldDB" id="A0AA40BXB6"/>
<dbReference type="EMBL" id="JAULSU010000005">
    <property type="protein sequence ID" value="KAK0617017.1"/>
    <property type="molecule type" value="Genomic_DNA"/>
</dbReference>
<evidence type="ECO:0000313" key="3">
    <source>
        <dbReference type="Proteomes" id="UP001175000"/>
    </source>
</evidence>
<name>A0AA40BXB6_9PEZI</name>
<keyword evidence="3" id="KW-1185">Reference proteome</keyword>
<organism evidence="2 3">
    <name type="scientific">Immersiella caudata</name>
    <dbReference type="NCBI Taxonomy" id="314043"/>
    <lineage>
        <taxon>Eukaryota</taxon>
        <taxon>Fungi</taxon>
        <taxon>Dikarya</taxon>
        <taxon>Ascomycota</taxon>
        <taxon>Pezizomycotina</taxon>
        <taxon>Sordariomycetes</taxon>
        <taxon>Sordariomycetidae</taxon>
        <taxon>Sordariales</taxon>
        <taxon>Lasiosphaeriaceae</taxon>
        <taxon>Immersiella</taxon>
    </lineage>
</organism>
<sequence length="244" mass="27438">MDFAMECRGYVNRHCDSNGNVVPNGTLYDTCLQSNLCRCFHTDEEARKEGFPARAYFPPVNMATDAATDIVKRDSNDYLPGCVNKRITSVCRPQSECDLEGTMRTTNKFCASYCSCKPRKPEDDWTAPTLPVLPRSDDMESGESVHSVESAHDPPTLPQRSHAHGRASVPAVYRPHRETTGRSESPYGWRIKCRDPLKLLPKCESISTCNRRGRLLTEDWYTCKRNCHCAPQVWGEGVSGEELA</sequence>
<accession>A0AA40BXB6</accession>
<reference evidence="2" key="1">
    <citation type="submission" date="2023-06" db="EMBL/GenBank/DDBJ databases">
        <title>Genome-scale phylogeny and comparative genomics of the fungal order Sordariales.</title>
        <authorList>
            <consortium name="Lawrence Berkeley National Laboratory"/>
            <person name="Hensen N."/>
            <person name="Bonometti L."/>
            <person name="Westerberg I."/>
            <person name="Brannstrom I.O."/>
            <person name="Guillou S."/>
            <person name="Cros-Aarteil S."/>
            <person name="Calhoun S."/>
            <person name="Haridas S."/>
            <person name="Kuo A."/>
            <person name="Mondo S."/>
            <person name="Pangilinan J."/>
            <person name="Riley R."/>
            <person name="Labutti K."/>
            <person name="Andreopoulos B."/>
            <person name="Lipzen A."/>
            <person name="Chen C."/>
            <person name="Yanf M."/>
            <person name="Daum C."/>
            <person name="Ng V."/>
            <person name="Clum A."/>
            <person name="Steindorff A."/>
            <person name="Ohm R."/>
            <person name="Martin F."/>
            <person name="Silar P."/>
            <person name="Natvig D."/>
            <person name="Lalanne C."/>
            <person name="Gautier V."/>
            <person name="Ament-Velasquez S.L."/>
            <person name="Kruys A."/>
            <person name="Hutchinson M.I."/>
            <person name="Powell A.J."/>
            <person name="Barry K."/>
            <person name="Miller A.N."/>
            <person name="Grigoriev I.V."/>
            <person name="Debuchy R."/>
            <person name="Gladieux P."/>
            <person name="Thoren M.H."/>
            <person name="Johannesson H."/>
        </authorList>
    </citation>
    <scope>NUCLEOTIDE SEQUENCE</scope>
    <source>
        <strain evidence="2">CBS 606.72</strain>
    </source>
</reference>
<feature type="region of interest" description="Disordered" evidence="1">
    <location>
        <begin position="121"/>
        <end position="183"/>
    </location>
</feature>
<evidence type="ECO:0000256" key="1">
    <source>
        <dbReference type="SAM" id="MobiDB-lite"/>
    </source>
</evidence>
<dbReference type="Proteomes" id="UP001175000">
    <property type="component" value="Unassembled WGS sequence"/>
</dbReference>
<comment type="caution">
    <text evidence="2">The sequence shown here is derived from an EMBL/GenBank/DDBJ whole genome shotgun (WGS) entry which is preliminary data.</text>
</comment>
<gene>
    <name evidence="2" type="ORF">B0T14DRAFT_524215</name>
</gene>
<proteinExistence type="predicted"/>